<dbReference type="CDD" id="cd13897">
    <property type="entry name" value="CuRO_3_LCC_plant"/>
    <property type="match status" value="1"/>
</dbReference>
<dbReference type="Pfam" id="PF07732">
    <property type="entry name" value="Cu-oxidase_3"/>
    <property type="match status" value="1"/>
</dbReference>
<dbReference type="CDD" id="cd13849">
    <property type="entry name" value="CuRO_1_LCC_plant"/>
    <property type="match status" value="1"/>
</dbReference>
<evidence type="ECO:0000256" key="8">
    <source>
        <dbReference type="ARBA" id="ARBA00022737"/>
    </source>
</evidence>
<evidence type="ECO:0000256" key="13">
    <source>
        <dbReference type="RuleBase" id="RU361119"/>
    </source>
</evidence>
<comment type="similarity">
    <text evidence="3 13">Belongs to the multicopper oxidase family.</text>
</comment>
<dbReference type="GO" id="GO:0052716">
    <property type="term" value="F:hydroquinone:oxygen oxidoreductase activity"/>
    <property type="evidence" value="ECO:0007669"/>
    <property type="project" value="UniProtKB-EC"/>
</dbReference>
<dbReference type="PANTHER" id="PTHR11709">
    <property type="entry name" value="MULTI-COPPER OXIDASE"/>
    <property type="match status" value="1"/>
</dbReference>
<dbReference type="InterPro" id="IPR008972">
    <property type="entry name" value="Cupredoxin"/>
</dbReference>
<dbReference type="SUPFAM" id="SSF49503">
    <property type="entry name" value="Cupredoxins"/>
    <property type="match status" value="3"/>
</dbReference>
<keyword evidence="18" id="KW-1185">Reference proteome</keyword>
<feature type="domain" description="Plastocyanin-like" evidence="15">
    <location>
        <begin position="437"/>
        <end position="549"/>
    </location>
</feature>
<dbReference type="InterPro" id="IPR011706">
    <property type="entry name" value="Cu-oxidase_C"/>
</dbReference>
<dbReference type="AlphaFoldDB" id="A0AAV3R831"/>
<comment type="cofactor">
    <cofactor evidence="13">
        <name>Cu cation</name>
        <dbReference type="ChEBI" id="CHEBI:23378"/>
    </cofactor>
    <text evidence="13">Binds 4 Cu cations per monomer.</text>
</comment>
<dbReference type="InterPro" id="IPR033138">
    <property type="entry name" value="Cu_oxidase_CS"/>
</dbReference>
<proteinExistence type="inferred from homology"/>
<dbReference type="InterPro" id="IPR045087">
    <property type="entry name" value="Cu-oxidase_fam"/>
</dbReference>
<evidence type="ECO:0000256" key="4">
    <source>
        <dbReference type="ARBA" id="ARBA00012297"/>
    </source>
</evidence>
<evidence type="ECO:0000256" key="12">
    <source>
        <dbReference type="ARBA" id="ARBA00023185"/>
    </source>
</evidence>
<evidence type="ECO:0000256" key="3">
    <source>
        <dbReference type="ARBA" id="ARBA00010609"/>
    </source>
</evidence>
<protein>
    <recommendedName>
        <fullName evidence="4 13">Laccase</fullName>
        <ecNumber evidence="4 13">1.10.3.2</ecNumber>
    </recommendedName>
    <alternativeName>
        <fullName evidence="13">Benzenediol:oxygen oxidoreductase</fullName>
    </alternativeName>
    <alternativeName>
        <fullName evidence="13">Diphenol oxidase</fullName>
    </alternativeName>
    <alternativeName>
        <fullName evidence="13">Urishiol oxidase</fullName>
    </alternativeName>
</protein>
<name>A0AAV3R831_LITER</name>
<comment type="caution">
    <text evidence="17">The sequence shown here is derived from an EMBL/GenBank/DDBJ whole genome shotgun (WGS) entry which is preliminary data.</text>
</comment>
<reference evidence="17 18" key="1">
    <citation type="submission" date="2024-01" db="EMBL/GenBank/DDBJ databases">
        <title>The complete chloroplast genome sequence of Lithospermum erythrorhizon: insights into the phylogenetic relationship among Boraginaceae species and the maternal lineages of purple gromwells.</title>
        <authorList>
            <person name="Okada T."/>
            <person name="Watanabe K."/>
        </authorList>
    </citation>
    <scope>NUCLEOTIDE SEQUENCE [LARGE SCALE GENOMIC DNA]</scope>
</reference>
<evidence type="ECO:0000256" key="11">
    <source>
        <dbReference type="ARBA" id="ARBA00023180"/>
    </source>
</evidence>
<evidence type="ECO:0000313" key="18">
    <source>
        <dbReference type="Proteomes" id="UP001454036"/>
    </source>
</evidence>
<keyword evidence="7 13" id="KW-0479">Metal-binding</keyword>
<dbReference type="Pfam" id="PF07731">
    <property type="entry name" value="Cu-oxidase_2"/>
    <property type="match status" value="1"/>
</dbReference>
<keyword evidence="12 13" id="KW-0439">Lignin degradation</keyword>
<dbReference type="PROSITE" id="PS00079">
    <property type="entry name" value="MULTICOPPER_OXIDASE1"/>
    <property type="match status" value="1"/>
</dbReference>
<organism evidence="17 18">
    <name type="scientific">Lithospermum erythrorhizon</name>
    <name type="common">Purple gromwell</name>
    <name type="synonym">Lithospermum officinale var. erythrorhizon</name>
    <dbReference type="NCBI Taxonomy" id="34254"/>
    <lineage>
        <taxon>Eukaryota</taxon>
        <taxon>Viridiplantae</taxon>
        <taxon>Streptophyta</taxon>
        <taxon>Embryophyta</taxon>
        <taxon>Tracheophyta</taxon>
        <taxon>Spermatophyta</taxon>
        <taxon>Magnoliopsida</taxon>
        <taxon>eudicotyledons</taxon>
        <taxon>Gunneridae</taxon>
        <taxon>Pentapetalae</taxon>
        <taxon>asterids</taxon>
        <taxon>lamiids</taxon>
        <taxon>Boraginales</taxon>
        <taxon>Boraginaceae</taxon>
        <taxon>Boraginoideae</taxon>
        <taxon>Lithospermeae</taxon>
        <taxon>Lithospermum</taxon>
    </lineage>
</organism>
<dbReference type="InterPro" id="IPR034288">
    <property type="entry name" value="CuRO_1_LCC"/>
</dbReference>
<evidence type="ECO:0000256" key="1">
    <source>
        <dbReference type="ARBA" id="ARBA00000349"/>
    </source>
</evidence>
<comment type="function">
    <text evidence="13">Lignin degradation and detoxification of lignin-derived products.</text>
</comment>
<dbReference type="Pfam" id="PF00394">
    <property type="entry name" value="Cu-oxidase"/>
    <property type="match status" value="1"/>
</dbReference>
<evidence type="ECO:0000259" key="15">
    <source>
        <dbReference type="Pfam" id="PF07731"/>
    </source>
</evidence>
<dbReference type="GO" id="GO:0046274">
    <property type="term" value="P:lignin catabolic process"/>
    <property type="evidence" value="ECO:0007669"/>
    <property type="project" value="UniProtKB-KW"/>
</dbReference>
<dbReference type="EMBL" id="BAABME010007552">
    <property type="protein sequence ID" value="GAA0171152.1"/>
    <property type="molecule type" value="Genomic_DNA"/>
</dbReference>
<keyword evidence="8 13" id="KW-0677">Repeat</keyword>
<dbReference type="InterPro" id="IPR017761">
    <property type="entry name" value="Laccase"/>
</dbReference>
<keyword evidence="11" id="KW-0325">Glycoprotein</keyword>
<evidence type="ECO:0000256" key="6">
    <source>
        <dbReference type="ARBA" id="ARBA00022525"/>
    </source>
</evidence>
<comment type="catalytic activity">
    <reaction evidence="1 13">
        <text>4 hydroquinone + O2 = 4 benzosemiquinone + 2 H2O</text>
        <dbReference type="Rhea" id="RHEA:11276"/>
        <dbReference type="ChEBI" id="CHEBI:15377"/>
        <dbReference type="ChEBI" id="CHEBI:15379"/>
        <dbReference type="ChEBI" id="CHEBI:17594"/>
        <dbReference type="ChEBI" id="CHEBI:17977"/>
        <dbReference type="EC" id="1.10.3.2"/>
    </reaction>
</comment>
<dbReference type="Gene3D" id="2.60.40.420">
    <property type="entry name" value="Cupredoxins - blue copper proteins"/>
    <property type="match status" value="3"/>
</dbReference>
<evidence type="ECO:0000259" key="14">
    <source>
        <dbReference type="Pfam" id="PF00394"/>
    </source>
</evidence>
<dbReference type="EC" id="1.10.3.2" evidence="4 13"/>
<keyword evidence="5 13" id="KW-0052">Apoplast</keyword>
<dbReference type="InterPro" id="IPR002355">
    <property type="entry name" value="Cu_oxidase_Cu_BS"/>
</dbReference>
<evidence type="ECO:0000259" key="16">
    <source>
        <dbReference type="Pfam" id="PF07732"/>
    </source>
</evidence>
<feature type="domain" description="Plastocyanin-like" evidence="14">
    <location>
        <begin position="160"/>
        <end position="310"/>
    </location>
</feature>
<dbReference type="NCBIfam" id="TIGR03389">
    <property type="entry name" value="laccase"/>
    <property type="match status" value="1"/>
</dbReference>
<feature type="chain" id="PRO_5043106381" description="Laccase" evidence="13">
    <location>
        <begin position="26"/>
        <end position="566"/>
    </location>
</feature>
<dbReference type="PANTHER" id="PTHR11709:SF443">
    <property type="entry name" value="LACCASE-15"/>
    <property type="match status" value="1"/>
</dbReference>
<keyword evidence="13" id="KW-0732">Signal</keyword>
<feature type="signal peptide" evidence="13">
    <location>
        <begin position="1"/>
        <end position="25"/>
    </location>
</feature>
<evidence type="ECO:0000256" key="5">
    <source>
        <dbReference type="ARBA" id="ARBA00022523"/>
    </source>
</evidence>
<evidence type="ECO:0000256" key="2">
    <source>
        <dbReference type="ARBA" id="ARBA00004271"/>
    </source>
</evidence>
<dbReference type="InterPro" id="IPR034289">
    <property type="entry name" value="CuRO_3_LCC"/>
</dbReference>
<dbReference type="InterPro" id="IPR011707">
    <property type="entry name" value="Cu-oxidase-like_N"/>
</dbReference>
<dbReference type="GO" id="GO:0048046">
    <property type="term" value="C:apoplast"/>
    <property type="evidence" value="ECO:0007669"/>
    <property type="project" value="UniProtKB-SubCell"/>
</dbReference>
<keyword evidence="9 13" id="KW-0560">Oxidoreductase</keyword>
<dbReference type="FunFam" id="2.60.40.420:FF:000049">
    <property type="entry name" value="Laccase"/>
    <property type="match status" value="1"/>
</dbReference>
<dbReference type="Proteomes" id="UP001454036">
    <property type="component" value="Unassembled WGS sequence"/>
</dbReference>
<feature type="domain" description="Plastocyanin-like" evidence="16">
    <location>
        <begin position="34"/>
        <end position="148"/>
    </location>
</feature>
<evidence type="ECO:0000313" key="17">
    <source>
        <dbReference type="EMBL" id="GAA0171152.1"/>
    </source>
</evidence>
<accession>A0AAV3R831</accession>
<dbReference type="PROSITE" id="PS00080">
    <property type="entry name" value="MULTICOPPER_OXIDASE2"/>
    <property type="match status" value="1"/>
</dbReference>
<keyword evidence="6 13" id="KW-0964">Secreted</keyword>
<dbReference type="InterPro" id="IPR001117">
    <property type="entry name" value="Cu-oxidase_2nd"/>
</dbReference>
<comment type="subcellular location">
    <subcellularLocation>
        <location evidence="2 13">Secreted</location>
        <location evidence="2 13">Extracellular space</location>
        <location evidence="2 13">Apoplast</location>
    </subcellularLocation>
</comment>
<sequence length="566" mass="63280">MKQLFLQLVGFLLVLFCCLLPSTHATIHHPRYVVKEANFTRLCKSKSIWTVNGEFPGPTLYVEEGDTILVTIVNQGPQNITIHWHGVKQIRYPWSDGPEYITQCPIQPGANFSQRIVLSDEIGTLWWHAHSDWSRATVHGALVVKPKNGTTYPFPKPQADVPIIIAEWFRADVQAILEDFLRRGGDPNVSDAYTINGQPGVLYPCSETDVFKISVEQGKTYLIRMVNAVMNNIMFFSVAKHQLTVVGADGAYLKPFNTSYIAIAPGQTMDFLLFANQNPDHYCMASKPYQSLLQIQFDNTTTTAVVEYVGNYTASSPPLIPRLPVVNDTMAVFNYTSSLRSLASKDHPVDVPKNVTKNLFFTLAINSLPCPDSSCDGPNGSRFAASVSNLSWVEPQISILQAYYNNIAGVYNASFPRFPELFFNFTSQFVPIEFQLPRQTTEVKVLEYNSSVELILQGTNVVGGIDHPMHLHGHSFYVVGEGLGNFNKTTDPLRYNLVDPPYMNTFVVPRSGWAAIRFIANNPGVWLLHCHFERHITWGMEMVFIVKNGPGSSETILPPPPDMPPC</sequence>
<dbReference type="GO" id="GO:0005507">
    <property type="term" value="F:copper ion binding"/>
    <property type="evidence" value="ECO:0007669"/>
    <property type="project" value="InterPro"/>
</dbReference>
<dbReference type="InterPro" id="IPR034285">
    <property type="entry name" value="CuRO_2_LCC"/>
</dbReference>
<evidence type="ECO:0000256" key="7">
    <source>
        <dbReference type="ARBA" id="ARBA00022723"/>
    </source>
</evidence>
<evidence type="ECO:0000256" key="9">
    <source>
        <dbReference type="ARBA" id="ARBA00023002"/>
    </source>
</evidence>
<evidence type="ECO:0000256" key="10">
    <source>
        <dbReference type="ARBA" id="ARBA00023008"/>
    </source>
</evidence>
<dbReference type="CDD" id="cd13875">
    <property type="entry name" value="CuRO_2_LCC_plant"/>
    <property type="match status" value="1"/>
</dbReference>
<keyword evidence="10 13" id="KW-0186">Copper</keyword>
<gene>
    <name evidence="17" type="ORF">LIER_25256</name>
</gene>